<name>A0A3B0VHT3_9ZZZZ</name>
<feature type="non-terminal residue" evidence="1">
    <location>
        <position position="24"/>
    </location>
</feature>
<dbReference type="EMBL" id="UOEW01000143">
    <property type="protein sequence ID" value="VAW36359.1"/>
    <property type="molecule type" value="Genomic_DNA"/>
</dbReference>
<evidence type="ECO:0008006" key="2">
    <source>
        <dbReference type="Google" id="ProtNLM"/>
    </source>
</evidence>
<gene>
    <name evidence="1" type="ORF">MNBD_GAMMA01-805</name>
</gene>
<protein>
    <recommendedName>
        <fullName evidence="2">Transposase</fullName>
    </recommendedName>
</protein>
<evidence type="ECO:0000313" key="1">
    <source>
        <dbReference type="EMBL" id="VAW36359.1"/>
    </source>
</evidence>
<reference evidence="1" key="1">
    <citation type="submission" date="2018-06" db="EMBL/GenBank/DDBJ databases">
        <authorList>
            <person name="Zhirakovskaya E."/>
        </authorList>
    </citation>
    <scope>NUCLEOTIDE SEQUENCE</scope>
</reference>
<dbReference type="AlphaFoldDB" id="A0A3B0VHT3"/>
<organism evidence="1">
    <name type="scientific">hydrothermal vent metagenome</name>
    <dbReference type="NCBI Taxonomy" id="652676"/>
    <lineage>
        <taxon>unclassified sequences</taxon>
        <taxon>metagenomes</taxon>
        <taxon>ecological metagenomes</taxon>
    </lineage>
</organism>
<proteinExistence type="predicted"/>
<sequence>MAVPRKQLISIADTPYYHIVTRCV</sequence>
<accession>A0A3B0VHT3</accession>